<gene>
    <name evidence="2" type="ORF">BD289DRAFT_124598</name>
</gene>
<dbReference type="Proteomes" id="UP000241462">
    <property type="component" value="Unassembled WGS sequence"/>
</dbReference>
<accession>A0A2T3AFT3</accession>
<dbReference type="EMBL" id="KZ678395">
    <property type="protein sequence ID" value="PSR97009.1"/>
    <property type="molecule type" value="Genomic_DNA"/>
</dbReference>
<dbReference type="AlphaFoldDB" id="A0A2T3AFT3"/>
<organism evidence="2 3">
    <name type="scientific">Coniella lustricola</name>
    <dbReference type="NCBI Taxonomy" id="2025994"/>
    <lineage>
        <taxon>Eukaryota</taxon>
        <taxon>Fungi</taxon>
        <taxon>Dikarya</taxon>
        <taxon>Ascomycota</taxon>
        <taxon>Pezizomycotina</taxon>
        <taxon>Sordariomycetes</taxon>
        <taxon>Sordariomycetidae</taxon>
        <taxon>Diaporthales</taxon>
        <taxon>Schizoparmaceae</taxon>
        <taxon>Coniella</taxon>
    </lineage>
</organism>
<evidence type="ECO:0000256" key="1">
    <source>
        <dbReference type="SAM" id="MobiDB-lite"/>
    </source>
</evidence>
<keyword evidence="3" id="KW-1185">Reference proteome</keyword>
<evidence type="ECO:0000313" key="2">
    <source>
        <dbReference type="EMBL" id="PSR97009.1"/>
    </source>
</evidence>
<proteinExistence type="predicted"/>
<reference evidence="2 3" key="1">
    <citation type="journal article" date="2018" name="Mycol. Prog.">
        <title>Coniella lustricola, a new species from submerged detritus.</title>
        <authorList>
            <person name="Raudabaugh D.B."/>
            <person name="Iturriaga T."/>
            <person name="Carver A."/>
            <person name="Mondo S."/>
            <person name="Pangilinan J."/>
            <person name="Lipzen A."/>
            <person name="He G."/>
            <person name="Amirebrahimi M."/>
            <person name="Grigoriev I.V."/>
            <person name="Miller A.N."/>
        </authorList>
    </citation>
    <scope>NUCLEOTIDE SEQUENCE [LARGE SCALE GENOMIC DNA]</scope>
    <source>
        <strain evidence="2 3">B22-T-1</strain>
    </source>
</reference>
<feature type="region of interest" description="Disordered" evidence="1">
    <location>
        <begin position="1"/>
        <end position="49"/>
    </location>
</feature>
<protein>
    <submittedName>
        <fullName evidence="2">Uncharacterized protein</fullName>
    </submittedName>
</protein>
<sequence length="122" mass="13250">MTRQHDAPDAIASLPAMLHSPVQGPSQAEIEQDELRSEPVSGQEKSSCGTCPTGLRVVGSAVTCAGSISRDTRRKRRQGRPLLIVAANERLTLFEVRVASMDSLGGRMRAKVRIRNGITLRE</sequence>
<dbReference type="InParanoid" id="A0A2T3AFT3"/>
<evidence type="ECO:0000313" key="3">
    <source>
        <dbReference type="Proteomes" id="UP000241462"/>
    </source>
</evidence>
<name>A0A2T3AFT3_9PEZI</name>